<evidence type="ECO:0000313" key="3">
    <source>
        <dbReference type="Proteomes" id="UP001500604"/>
    </source>
</evidence>
<dbReference type="PANTHER" id="PTHR35535">
    <property type="entry name" value="HEAT SHOCK PROTEIN HSLJ"/>
    <property type="match status" value="1"/>
</dbReference>
<sequence length="228" mass="25186">MTETTTLYEHDWVLVTMNGQAPVDNSRVTLRLESPENGQGRIFGDASCNRYFGTYTLVQPSVEIGRLASTLMACPDPLMKQEQAFLSELEQVTRLEQDENILVLANASGDKSLTFEAETGLVSGRIISEAGQLPEKAVVMVSIEDVSQQDARLFTIGVNEMRLDQAEQSPISFVVPYAPSLVKDNHRYSLSVRVMEDGRLTYINTSQVSLELDSGVNNPVIVNVEVVE</sequence>
<dbReference type="InterPro" id="IPR005184">
    <property type="entry name" value="DUF306_Meta_HslJ"/>
</dbReference>
<keyword evidence="3" id="KW-1185">Reference proteome</keyword>
<dbReference type="Pfam" id="PF03724">
    <property type="entry name" value="META"/>
    <property type="match status" value="1"/>
</dbReference>
<dbReference type="PANTHER" id="PTHR35535:SF1">
    <property type="entry name" value="HEAT SHOCK PROTEIN HSLJ"/>
    <property type="match status" value="1"/>
</dbReference>
<organism evidence="2 3">
    <name type="scientific">Kistimonas scapharcae</name>
    <dbReference type="NCBI Taxonomy" id="1036133"/>
    <lineage>
        <taxon>Bacteria</taxon>
        <taxon>Pseudomonadati</taxon>
        <taxon>Pseudomonadota</taxon>
        <taxon>Gammaproteobacteria</taxon>
        <taxon>Oceanospirillales</taxon>
        <taxon>Endozoicomonadaceae</taxon>
        <taxon>Kistimonas</taxon>
    </lineage>
</organism>
<comment type="caution">
    <text evidence="2">The sequence shown here is derived from an EMBL/GenBank/DDBJ whole genome shotgun (WGS) entry which is preliminary data.</text>
</comment>
<reference evidence="3" key="1">
    <citation type="journal article" date="2019" name="Int. J. Syst. Evol. Microbiol.">
        <title>The Global Catalogue of Microorganisms (GCM) 10K type strain sequencing project: providing services to taxonomists for standard genome sequencing and annotation.</title>
        <authorList>
            <consortium name="The Broad Institute Genomics Platform"/>
            <consortium name="The Broad Institute Genome Sequencing Center for Infectious Disease"/>
            <person name="Wu L."/>
            <person name="Ma J."/>
        </authorList>
    </citation>
    <scope>NUCLEOTIDE SEQUENCE [LARGE SCALE GENOMIC DNA]</scope>
    <source>
        <strain evidence="3">JCM 17805</strain>
    </source>
</reference>
<evidence type="ECO:0000313" key="2">
    <source>
        <dbReference type="EMBL" id="GAA4649833.1"/>
    </source>
</evidence>
<dbReference type="Pfam" id="PF09619">
    <property type="entry name" value="YscW"/>
    <property type="match status" value="1"/>
</dbReference>
<protein>
    <recommendedName>
        <fullName evidence="1">DUF306 domain-containing protein</fullName>
    </recommendedName>
</protein>
<proteinExistence type="predicted"/>
<dbReference type="EMBL" id="BAABFL010000319">
    <property type="protein sequence ID" value="GAA4649833.1"/>
    <property type="molecule type" value="Genomic_DNA"/>
</dbReference>
<dbReference type="InterPro" id="IPR038670">
    <property type="entry name" value="HslJ-like_sf"/>
</dbReference>
<dbReference type="InterPro" id="IPR053147">
    <property type="entry name" value="Hsp_HslJ-like"/>
</dbReference>
<name>A0ABP8V0S5_9GAMM</name>
<accession>A0ABP8V0S5</accession>
<evidence type="ECO:0000259" key="1">
    <source>
        <dbReference type="Pfam" id="PF03724"/>
    </source>
</evidence>
<feature type="domain" description="DUF306" evidence="1">
    <location>
        <begin position="6"/>
        <end position="116"/>
    </location>
</feature>
<dbReference type="RefSeq" id="WP_345195842.1">
    <property type="nucleotide sequence ID" value="NZ_BAABFL010000319.1"/>
</dbReference>
<dbReference type="InterPro" id="IPR039366">
    <property type="entry name" value="Pilotin"/>
</dbReference>
<dbReference type="Proteomes" id="UP001500604">
    <property type="component" value="Unassembled WGS sequence"/>
</dbReference>
<gene>
    <name evidence="2" type="ORF">GCM10023116_21140</name>
</gene>
<dbReference type="Gene3D" id="2.40.128.270">
    <property type="match status" value="1"/>
</dbReference>